<evidence type="ECO:0000259" key="2">
    <source>
        <dbReference type="Pfam" id="PF04892"/>
    </source>
</evidence>
<keyword evidence="1" id="KW-0812">Transmembrane</keyword>
<dbReference type="PANTHER" id="PTHR36834:SF1">
    <property type="entry name" value="INTEGRAL MEMBRANE PROTEIN"/>
    <property type="match status" value="1"/>
</dbReference>
<feature type="domain" description="VanZ-like" evidence="2">
    <location>
        <begin position="15"/>
        <end position="146"/>
    </location>
</feature>
<feature type="transmembrane region" description="Helical" evidence="1">
    <location>
        <begin position="129"/>
        <end position="146"/>
    </location>
</feature>
<dbReference type="RefSeq" id="WP_263342158.1">
    <property type="nucleotide sequence ID" value="NZ_JAGSYH010000009.1"/>
</dbReference>
<evidence type="ECO:0000256" key="1">
    <source>
        <dbReference type="SAM" id="Phobius"/>
    </source>
</evidence>
<dbReference type="EMBL" id="JBHSPH010000009">
    <property type="protein sequence ID" value="MFC5864422.1"/>
    <property type="molecule type" value="Genomic_DNA"/>
</dbReference>
<protein>
    <submittedName>
        <fullName evidence="3">VanZ family protein</fullName>
    </submittedName>
</protein>
<dbReference type="Proteomes" id="UP001596091">
    <property type="component" value="Unassembled WGS sequence"/>
</dbReference>
<name>A0ABW1EL03_9BACT</name>
<keyword evidence="1" id="KW-0472">Membrane</keyword>
<feature type="transmembrane region" description="Helical" evidence="1">
    <location>
        <begin position="75"/>
        <end position="93"/>
    </location>
</feature>
<keyword evidence="1" id="KW-1133">Transmembrane helix</keyword>
<evidence type="ECO:0000313" key="3">
    <source>
        <dbReference type="EMBL" id="MFC5864422.1"/>
    </source>
</evidence>
<accession>A0ABW1EL03</accession>
<keyword evidence="4" id="KW-1185">Reference proteome</keyword>
<dbReference type="PANTHER" id="PTHR36834">
    <property type="entry name" value="MEMBRANE PROTEIN-RELATED"/>
    <property type="match status" value="1"/>
</dbReference>
<feature type="transmembrane region" description="Helical" evidence="1">
    <location>
        <begin position="7"/>
        <end position="30"/>
    </location>
</feature>
<dbReference type="InterPro" id="IPR006976">
    <property type="entry name" value="VanZ-like"/>
</dbReference>
<comment type="caution">
    <text evidence="3">The sequence shown here is derived from an EMBL/GenBank/DDBJ whole genome shotgun (WGS) entry which is preliminary data.</text>
</comment>
<feature type="transmembrane region" description="Helical" evidence="1">
    <location>
        <begin position="102"/>
        <end position="123"/>
    </location>
</feature>
<dbReference type="InterPro" id="IPR053150">
    <property type="entry name" value="Teicoplanin_resist-assoc"/>
</dbReference>
<proteinExistence type="predicted"/>
<evidence type="ECO:0000313" key="4">
    <source>
        <dbReference type="Proteomes" id="UP001596091"/>
    </source>
</evidence>
<organism evidence="3 4">
    <name type="scientific">Acidicapsa dinghuensis</name>
    <dbReference type="NCBI Taxonomy" id="2218256"/>
    <lineage>
        <taxon>Bacteria</taxon>
        <taxon>Pseudomonadati</taxon>
        <taxon>Acidobacteriota</taxon>
        <taxon>Terriglobia</taxon>
        <taxon>Terriglobales</taxon>
        <taxon>Acidobacteriaceae</taxon>
        <taxon>Acidicapsa</taxon>
    </lineage>
</organism>
<reference evidence="4" key="1">
    <citation type="journal article" date="2019" name="Int. J. Syst. Evol. Microbiol.">
        <title>The Global Catalogue of Microorganisms (GCM) 10K type strain sequencing project: providing services to taxonomists for standard genome sequencing and annotation.</title>
        <authorList>
            <consortium name="The Broad Institute Genomics Platform"/>
            <consortium name="The Broad Institute Genome Sequencing Center for Infectious Disease"/>
            <person name="Wu L."/>
            <person name="Ma J."/>
        </authorList>
    </citation>
    <scope>NUCLEOTIDE SEQUENCE [LARGE SCALE GENOMIC DNA]</scope>
    <source>
        <strain evidence="4">JCM 4087</strain>
    </source>
</reference>
<sequence length="155" mass="17223">MKAKRTRWLAACALIAYSAILIKFVVFKAIPIVRIGHLRFRFAGPHTGPGNFVPFKTIVPQLIGHGNHFIDMVNLIGNIIPFMPIGLLAPFVFRSISWQRALVLGVVTGLTCEVMEVVFRVGIFDVDDVILNAFGVIVGYGVFVMFKRRAQPRLG</sequence>
<gene>
    <name evidence="3" type="ORF">ACFPT7_19100</name>
</gene>
<dbReference type="Pfam" id="PF04892">
    <property type="entry name" value="VanZ"/>
    <property type="match status" value="1"/>
</dbReference>